<dbReference type="InParanoid" id="A0A218Z712"/>
<protein>
    <submittedName>
        <fullName evidence="2">Uncharacterized protein</fullName>
    </submittedName>
</protein>
<comment type="caution">
    <text evidence="2">The sequence shown here is derived from an EMBL/GenBank/DDBJ whole genome shotgun (WGS) entry which is preliminary data.</text>
</comment>
<evidence type="ECO:0000256" key="1">
    <source>
        <dbReference type="SAM" id="MobiDB-lite"/>
    </source>
</evidence>
<evidence type="ECO:0000313" key="3">
    <source>
        <dbReference type="Proteomes" id="UP000242519"/>
    </source>
</evidence>
<gene>
    <name evidence="2" type="ORF">B2J93_3556</name>
</gene>
<name>A0A218Z712_9HELO</name>
<sequence>MATERQSWEELEPHLDNGRDGGRTVCSAMLVNQGCGSAGRPSSRSTLACCLVMAASHAGVGKYCWVESIIMAEGIRRLYAEALPDFANADIVDLDPSMRGRANSHVSSPRGSSRVPVRRLWICQCRSTANVSHARGSVDNLVISEAVRGGILQSSGLERLRSAVNARPGLVVEQYPALGIPPRCQPVPVRTQTSDGRLVTRWMPGVAVPCWPPAPAQHARLWGWCSGSAMYCYRHEAVGHFLAAELRAPVLPPAGGPPQLQEPGSRGVIVERGENPATGVPASDARRPGKAAAESGPITKLPTIRRNSTDPRRLPQYAYRVGGLGRVTPAMVLSSKCSSGPPDLDPSAVVPPRGAPDEDLCHLVVARLLSSPRLPQEHSSETGAGLAQLFDAIE</sequence>
<dbReference type="AlphaFoldDB" id="A0A218Z712"/>
<keyword evidence="3" id="KW-1185">Reference proteome</keyword>
<reference evidence="2 3" key="1">
    <citation type="submission" date="2017-04" db="EMBL/GenBank/DDBJ databases">
        <title>Draft genome sequence of Marssonina coronaria NL1: causal agent of apple blotch.</title>
        <authorList>
            <person name="Cheng Q."/>
        </authorList>
    </citation>
    <scope>NUCLEOTIDE SEQUENCE [LARGE SCALE GENOMIC DNA]</scope>
    <source>
        <strain evidence="2 3">NL1</strain>
    </source>
</reference>
<feature type="region of interest" description="Disordered" evidence="1">
    <location>
        <begin position="272"/>
        <end position="295"/>
    </location>
</feature>
<proteinExistence type="predicted"/>
<organism evidence="2 3">
    <name type="scientific">Diplocarpon coronariae</name>
    <dbReference type="NCBI Taxonomy" id="2795749"/>
    <lineage>
        <taxon>Eukaryota</taxon>
        <taxon>Fungi</taxon>
        <taxon>Dikarya</taxon>
        <taxon>Ascomycota</taxon>
        <taxon>Pezizomycotina</taxon>
        <taxon>Leotiomycetes</taxon>
        <taxon>Helotiales</taxon>
        <taxon>Drepanopezizaceae</taxon>
        <taxon>Diplocarpon</taxon>
    </lineage>
</organism>
<evidence type="ECO:0000313" key="2">
    <source>
        <dbReference type="EMBL" id="OWP02976.1"/>
    </source>
</evidence>
<accession>A0A218Z712</accession>
<dbReference type="Proteomes" id="UP000242519">
    <property type="component" value="Unassembled WGS sequence"/>
</dbReference>
<dbReference type="EMBL" id="MZNU01000204">
    <property type="protein sequence ID" value="OWP02976.1"/>
    <property type="molecule type" value="Genomic_DNA"/>
</dbReference>